<accession>A0A5B7CE22</accession>
<proteinExistence type="predicted"/>
<organism evidence="1 2">
    <name type="scientific">Portunus trituberculatus</name>
    <name type="common">Swimming crab</name>
    <name type="synonym">Neptunus trituberculatus</name>
    <dbReference type="NCBI Taxonomy" id="210409"/>
    <lineage>
        <taxon>Eukaryota</taxon>
        <taxon>Metazoa</taxon>
        <taxon>Ecdysozoa</taxon>
        <taxon>Arthropoda</taxon>
        <taxon>Crustacea</taxon>
        <taxon>Multicrustacea</taxon>
        <taxon>Malacostraca</taxon>
        <taxon>Eumalacostraca</taxon>
        <taxon>Eucarida</taxon>
        <taxon>Decapoda</taxon>
        <taxon>Pleocyemata</taxon>
        <taxon>Brachyura</taxon>
        <taxon>Eubrachyura</taxon>
        <taxon>Portunoidea</taxon>
        <taxon>Portunidae</taxon>
        <taxon>Portuninae</taxon>
        <taxon>Portunus</taxon>
    </lineage>
</organism>
<dbReference type="AlphaFoldDB" id="A0A5B7CE22"/>
<evidence type="ECO:0000313" key="1">
    <source>
        <dbReference type="EMBL" id="MPC07769.1"/>
    </source>
</evidence>
<evidence type="ECO:0000313" key="2">
    <source>
        <dbReference type="Proteomes" id="UP000324222"/>
    </source>
</evidence>
<comment type="caution">
    <text evidence="1">The sequence shown here is derived from an EMBL/GenBank/DDBJ whole genome shotgun (WGS) entry which is preliminary data.</text>
</comment>
<gene>
    <name evidence="1" type="ORF">E2C01_000336</name>
</gene>
<protein>
    <submittedName>
        <fullName evidence="1">Uncharacterized protein</fullName>
    </submittedName>
</protein>
<name>A0A5B7CE22_PORTR</name>
<dbReference type="Proteomes" id="UP000324222">
    <property type="component" value="Unassembled WGS sequence"/>
</dbReference>
<sequence>MKRKPTAEACGPAQVGARPFELSLVIRICSVLVLKVLPLLKGEPNQRFLTTPNLRHETGYSCSGRRKVTRCTEEFDPASHQLCLNTWCYPGREDALPRCTYHTGFGLARSTLGAI</sequence>
<keyword evidence="2" id="KW-1185">Reference proteome</keyword>
<reference evidence="1 2" key="1">
    <citation type="submission" date="2019-05" db="EMBL/GenBank/DDBJ databases">
        <title>Another draft genome of Portunus trituberculatus and its Hox gene families provides insights of decapod evolution.</title>
        <authorList>
            <person name="Jeong J.-H."/>
            <person name="Song I."/>
            <person name="Kim S."/>
            <person name="Choi T."/>
            <person name="Kim D."/>
            <person name="Ryu S."/>
            <person name="Kim W."/>
        </authorList>
    </citation>
    <scope>NUCLEOTIDE SEQUENCE [LARGE SCALE GENOMIC DNA]</scope>
    <source>
        <tissue evidence="1">Muscle</tissue>
    </source>
</reference>
<dbReference type="EMBL" id="VSRR010000008">
    <property type="protein sequence ID" value="MPC07769.1"/>
    <property type="molecule type" value="Genomic_DNA"/>
</dbReference>